<organism evidence="1 2">
    <name type="scientific">Campylobacter lari</name>
    <dbReference type="NCBI Taxonomy" id="201"/>
    <lineage>
        <taxon>Bacteria</taxon>
        <taxon>Pseudomonadati</taxon>
        <taxon>Campylobacterota</taxon>
        <taxon>Epsilonproteobacteria</taxon>
        <taxon>Campylobacterales</taxon>
        <taxon>Campylobacteraceae</taxon>
        <taxon>Campylobacter</taxon>
    </lineage>
</organism>
<evidence type="ECO:0000313" key="1">
    <source>
        <dbReference type="EMBL" id="EAJ5682229.1"/>
    </source>
</evidence>
<name>A0A7U8BKL6_CAMLA</name>
<protein>
    <submittedName>
        <fullName evidence="1">Uncharacterized protein</fullName>
    </submittedName>
</protein>
<reference evidence="1 2" key="1">
    <citation type="submission" date="2018-05" db="EMBL/GenBank/DDBJ databases">
        <authorList>
            <consortium name="PulseNet: The National Subtyping Network for Foodborne Disease Surveillance"/>
            <person name="Tarr C.L."/>
            <person name="Trees E."/>
            <person name="Katz L.S."/>
            <person name="Carleton-Romer H.A."/>
            <person name="Stroika S."/>
            <person name="Kucerova Z."/>
            <person name="Roache K.F."/>
            <person name="Sabol A.L."/>
            <person name="Besser J."/>
            <person name="Gerner-Smidt P."/>
        </authorList>
    </citation>
    <scope>NUCLEOTIDE SEQUENCE [LARGE SCALE GENOMIC DNA]</scope>
    <source>
        <strain evidence="1 2">2016D-0268</strain>
    </source>
</reference>
<accession>A0A7U8BKL6</accession>
<dbReference type="AlphaFoldDB" id="A0A7U8BKL6"/>
<sequence length="88" mass="10489">MKLPEKVVISGGVYQESIQLKIVDYKGVGDHIMPEHSNISKERFYFNEKGIIEIQSTNLCSVSDHRNGFIKYEFEYHKKKYYIFEYFI</sequence>
<evidence type="ECO:0000313" key="2">
    <source>
        <dbReference type="Proteomes" id="UP000556298"/>
    </source>
</evidence>
<dbReference type="EMBL" id="AABYWZ010000038">
    <property type="protein sequence ID" value="EAJ5682229.1"/>
    <property type="molecule type" value="Genomic_DNA"/>
</dbReference>
<gene>
    <name evidence="1" type="ORF">BXA13_07960</name>
</gene>
<comment type="caution">
    <text evidence="1">The sequence shown here is derived from an EMBL/GenBank/DDBJ whole genome shotgun (WGS) entry which is preliminary data.</text>
</comment>
<dbReference type="Proteomes" id="UP000556298">
    <property type="component" value="Unassembled WGS sequence"/>
</dbReference>
<proteinExistence type="predicted"/>